<evidence type="ECO:0000259" key="2">
    <source>
        <dbReference type="Pfam" id="PF14111"/>
    </source>
</evidence>
<feature type="region of interest" description="Disordered" evidence="1">
    <location>
        <begin position="208"/>
        <end position="228"/>
    </location>
</feature>
<feature type="domain" description="DUF4283" evidence="2">
    <location>
        <begin position="3"/>
        <end position="74"/>
    </location>
</feature>
<protein>
    <recommendedName>
        <fullName evidence="2">DUF4283 domain-containing protein</fullName>
    </recommendedName>
</protein>
<organism evidence="3 4">
    <name type="scientific">Solanum commersonii</name>
    <name type="common">Commerson's wild potato</name>
    <name type="synonym">Commerson's nightshade</name>
    <dbReference type="NCBI Taxonomy" id="4109"/>
    <lineage>
        <taxon>Eukaryota</taxon>
        <taxon>Viridiplantae</taxon>
        <taxon>Streptophyta</taxon>
        <taxon>Embryophyta</taxon>
        <taxon>Tracheophyta</taxon>
        <taxon>Spermatophyta</taxon>
        <taxon>Magnoliopsida</taxon>
        <taxon>eudicotyledons</taxon>
        <taxon>Gunneridae</taxon>
        <taxon>Pentapetalae</taxon>
        <taxon>asterids</taxon>
        <taxon>lamiids</taxon>
        <taxon>Solanales</taxon>
        <taxon>Solanaceae</taxon>
        <taxon>Solanoideae</taxon>
        <taxon>Solaneae</taxon>
        <taxon>Solanum</taxon>
    </lineage>
</organism>
<dbReference type="PANTHER" id="PTHR33233:SF14">
    <property type="entry name" value="ENDONUCLEASE_EXONUCLEASE_PHOSPHATASE"/>
    <property type="match status" value="1"/>
</dbReference>
<evidence type="ECO:0000256" key="1">
    <source>
        <dbReference type="SAM" id="MobiDB-lite"/>
    </source>
</evidence>
<accession>A0A9J5W8R5</accession>
<dbReference type="PANTHER" id="PTHR33233">
    <property type="entry name" value="ENDONUCLEASE/EXONUCLEASE/PHOSPHATASE"/>
    <property type="match status" value="1"/>
</dbReference>
<dbReference type="EMBL" id="JACXVP010000012">
    <property type="protein sequence ID" value="KAG5572051.1"/>
    <property type="molecule type" value="Genomic_DNA"/>
</dbReference>
<dbReference type="InterPro" id="IPR025558">
    <property type="entry name" value="DUF4283"/>
</dbReference>
<comment type="caution">
    <text evidence="3">The sequence shown here is derived from an EMBL/GenBank/DDBJ whole genome shotgun (WGS) entry which is preliminary data.</text>
</comment>
<dbReference type="AlphaFoldDB" id="A0A9J5W8R5"/>
<dbReference type="Pfam" id="PF14111">
    <property type="entry name" value="DUF4283"/>
    <property type="match status" value="1"/>
</dbReference>
<reference evidence="3 4" key="1">
    <citation type="submission" date="2020-09" db="EMBL/GenBank/DDBJ databases">
        <title>De no assembly of potato wild relative species, Solanum commersonii.</title>
        <authorList>
            <person name="Cho K."/>
        </authorList>
    </citation>
    <scope>NUCLEOTIDE SEQUENCE [LARGE SCALE GENOMIC DNA]</scope>
    <source>
        <strain evidence="3">LZ3.2</strain>
        <tissue evidence="3">Leaf</tissue>
    </source>
</reference>
<feature type="compositionally biased region" description="Polar residues" evidence="1">
    <location>
        <begin position="218"/>
        <end position="228"/>
    </location>
</feature>
<evidence type="ECO:0000313" key="4">
    <source>
        <dbReference type="Proteomes" id="UP000824120"/>
    </source>
</evidence>
<sequence>MVGTASSIGAMERFIMVHGPFSTKPIILYHIDGYIVVRFANEEETDIVLCLGPHQLLRRPVIMKPWVTEFNFKEEILTIIPLWVKLPDLRLNYWNAVVLSKIGSSLGKPLYANECPSQVNRISLTRILVEVDITRPLPKMIKMHDPKGDVQKKGLNRGKKKEWVLISDRGKVQDKDIGLVTTQVQEVMEHQQGDEVHDQGEWQIVRHKNSTKRDKQDGSANATDTGENSCIEDKAIGNAAWMGKMPTLVMAIEPLFSDHSLLGLIVEKQRDTQKRPFRMYNSL</sequence>
<evidence type="ECO:0000313" key="3">
    <source>
        <dbReference type="EMBL" id="KAG5572051.1"/>
    </source>
</evidence>
<dbReference type="Proteomes" id="UP000824120">
    <property type="component" value="Chromosome 12"/>
</dbReference>
<name>A0A9J5W8R5_SOLCO</name>
<gene>
    <name evidence="3" type="ORF">H5410_061817</name>
</gene>
<keyword evidence="4" id="KW-1185">Reference proteome</keyword>
<proteinExistence type="predicted"/>
<dbReference type="OrthoDB" id="1939300at2759"/>